<evidence type="ECO:0000256" key="7">
    <source>
        <dbReference type="ARBA" id="ARBA00022777"/>
    </source>
</evidence>
<keyword evidence="5" id="KW-0732">Signal</keyword>
<evidence type="ECO:0000256" key="9">
    <source>
        <dbReference type="ARBA" id="ARBA00022989"/>
    </source>
</evidence>
<keyword evidence="16" id="KW-1185">Reference proteome</keyword>
<dbReference type="InterPro" id="IPR045874">
    <property type="entry name" value="LRK10/LRL21-25-like"/>
</dbReference>
<dbReference type="SMART" id="SM00220">
    <property type="entry name" value="S_TKc"/>
    <property type="match status" value="1"/>
</dbReference>
<reference evidence="15" key="2">
    <citation type="submission" date="2022-03" db="EMBL/GenBank/DDBJ databases">
        <title>Draft title - Genomic analysis of global carrot germplasm unveils the trajectory of domestication and the origin of high carotenoid orange carrot.</title>
        <authorList>
            <person name="Iorizzo M."/>
            <person name="Ellison S."/>
            <person name="Senalik D."/>
            <person name="Macko-Podgorni A."/>
            <person name="Grzebelus D."/>
            <person name="Bostan H."/>
            <person name="Rolling W."/>
            <person name="Curaba J."/>
            <person name="Simon P."/>
        </authorList>
    </citation>
    <scope>NUCLEOTIDE SEQUENCE</scope>
    <source>
        <tissue evidence="15">Leaf</tissue>
    </source>
</reference>
<keyword evidence="3" id="KW-0808">Transferase</keyword>
<dbReference type="SUPFAM" id="SSF56112">
    <property type="entry name" value="Protein kinase-like (PK-like)"/>
    <property type="match status" value="1"/>
</dbReference>
<name>A0AAF1ARL3_DAUCS</name>
<proteinExistence type="inferred from homology"/>
<evidence type="ECO:0000256" key="3">
    <source>
        <dbReference type="ARBA" id="ARBA00022679"/>
    </source>
</evidence>
<dbReference type="GO" id="GO:0016020">
    <property type="term" value="C:membrane"/>
    <property type="evidence" value="ECO:0007669"/>
    <property type="project" value="UniProtKB-SubCell"/>
</dbReference>
<keyword evidence="11" id="KW-0325">Glycoprotein</keyword>
<evidence type="ECO:0000256" key="4">
    <source>
        <dbReference type="ARBA" id="ARBA00022692"/>
    </source>
</evidence>
<dbReference type="InterPro" id="IPR011009">
    <property type="entry name" value="Kinase-like_dom_sf"/>
</dbReference>
<dbReference type="InterPro" id="IPR017441">
    <property type="entry name" value="Protein_kinase_ATP_BS"/>
</dbReference>
<evidence type="ECO:0000256" key="12">
    <source>
        <dbReference type="PROSITE-ProRule" id="PRU10141"/>
    </source>
</evidence>
<accession>A0AAF1ARL3</accession>
<dbReference type="PROSITE" id="PS50011">
    <property type="entry name" value="PROTEIN_KINASE_DOM"/>
    <property type="match status" value="1"/>
</dbReference>
<dbReference type="EMBL" id="CP093344">
    <property type="protein sequence ID" value="WOG89806.1"/>
    <property type="molecule type" value="Genomic_DNA"/>
</dbReference>
<evidence type="ECO:0000256" key="6">
    <source>
        <dbReference type="ARBA" id="ARBA00022741"/>
    </source>
</evidence>
<dbReference type="Gene3D" id="1.10.510.10">
    <property type="entry name" value="Transferase(Phosphotransferase) domain 1"/>
    <property type="match status" value="1"/>
</dbReference>
<evidence type="ECO:0000313" key="16">
    <source>
        <dbReference type="Proteomes" id="UP000077755"/>
    </source>
</evidence>
<feature type="binding site" evidence="12">
    <location>
        <position position="43"/>
    </location>
    <ligand>
        <name>ATP</name>
        <dbReference type="ChEBI" id="CHEBI:30616"/>
    </ligand>
</feature>
<evidence type="ECO:0000313" key="15">
    <source>
        <dbReference type="EMBL" id="WOG89806.1"/>
    </source>
</evidence>
<dbReference type="PROSITE" id="PS00107">
    <property type="entry name" value="PROTEIN_KINASE_ATP"/>
    <property type="match status" value="1"/>
</dbReference>
<dbReference type="InterPro" id="IPR001245">
    <property type="entry name" value="Ser-Thr/Tyr_kinase_cat_dom"/>
</dbReference>
<dbReference type="GO" id="GO:0004674">
    <property type="term" value="F:protein serine/threonine kinase activity"/>
    <property type="evidence" value="ECO:0007669"/>
    <property type="project" value="UniProtKB-KW"/>
</dbReference>
<reference evidence="15" key="1">
    <citation type="journal article" date="2016" name="Nat. Genet.">
        <title>A high-quality carrot genome assembly provides new insights into carotenoid accumulation and asterid genome evolution.</title>
        <authorList>
            <person name="Iorizzo M."/>
            <person name="Ellison S."/>
            <person name="Senalik D."/>
            <person name="Zeng P."/>
            <person name="Satapoomin P."/>
            <person name="Huang J."/>
            <person name="Bowman M."/>
            <person name="Iovene M."/>
            <person name="Sanseverino W."/>
            <person name="Cavagnaro P."/>
            <person name="Yildiz M."/>
            <person name="Macko-Podgorni A."/>
            <person name="Moranska E."/>
            <person name="Grzebelus E."/>
            <person name="Grzebelus D."/>
            <person name="Ashrafi H."/>
            <person name="Zheng Z."/>
            <person name="Cheng S."/>
            <person name="Spooner D."/>
            <person name="Van Deynze A."/>
            <person name="Simon P."/>
        </authorList>
    </citation>
    <scope>NUCLEOTIDE SEQUENCE</scope>
    <source>
        <tissue evidence="15">Leaf</tissue>
    </source>
</reference>
<protein>
    <recommendedName>
        <fullName evidence="14">Protein kinase domain-containing protein</fullName>
    </recommendedName>
</protein>
<dbReference type="PIRSF" id="PIRSF000654">
    <property type="entry name" value="Integrin-linked_kinase"/>
    <property type="match status" value="1"/>
</dbReference>
<evidence type="ECO:0000256" key="13">
    <source>
        <dbReference type="RuleBase" id="RU000304"/>
    </source>
</evidence>
<evidence type="ECO:0000256" key="8">
    <source>
        <dbReference type="ARBA" id="ARBA00022840"/>
    </source>
</evidence>
<dbReference type="InterPro" id="IPR008271">
    <property type="entry name" value="Ser/Thr_kinase_AS"/>
</dbReference>
<keyword evidence="6 12" id="KW-0547">Nucleotide-binding</keyword>
<dbReference type="Proteomes" id="UP000077755">
    <property type="component" value="Chromosome 2"/>
</dbReference>
<dbReference type="PANTHER" id="PTHR27009">
    <property type="entry name" value="RUST RESISTANCE KINASE LR10-RELATED"/>
    <property type="match status" value="1"/>
</dbReference>
<keyword evidence="7" id="KW-0418">Kinase</keyword>
<dbReference type="InterPro" id="IPR000719">
    <property type="entry name" value="Prot_kinase_dom"/>
</dbReference>
<evidence type="ECO:0000256" key="10">
    <source>
        <dbReference type="ARBA" id="ARBA00023136"/>
    </source>
</evidence>
<organism evidence="15 16">
    <name type="scientific">Daucus carota subsp. sativus</name>
    <name type="common">Carrot</name>
    <dbReference type="NCBI Taxonomy" id="79200"/>
    <lineage>
        <taxon>Eukaryota</taxon>
        <taxon>Viridiplantae</taxon>
        <taxon>Streptophyta</taxon>
        <taxon>Embryophyta</taxon>
        <taxon>Tracheophyta</taxon>
        <taxon>Spermatophyta</taxon>
        <taxon>Magnoliopsida</taxon>
        <taxon>eudicotyledons</taxon>
        <taxon>Gunneridae</taxon>
        <taxon>Pentapetalae</taxon>
        <taxon>asterids</taxon>
        <taxon>campanulids</taxon>
        <taxon>Apiales</taxon>
        <taxon>Apiaceae</taxon>
        <taxon>Apioideae</taxon>
        <taxon>Scandiceae</taxon>
        <taxon>Daucinae</taxon>
        <taxon>Daucus</taxon>
        <taxon>Daucus sect. Daucus</taxon>
    </lineage>
</organism>
<comment type="subcellular location">
    <subcellularLocation>
        <location evidence="1">Membrane</location>
        <topology evidence="1">Single-pass type I membrane protein</topology>
    </subcellularLocation>
</comment>
<gene>
    <name evidence="15" type="ORF">DCAR_0209045</name>
</gene>
<evidence type="ECO:0000256" key="11">
    <source>
        <dbReference type="ARBA" id="ARBA00023180"/>
    </source>
</evidence>
<comment type="similarity">
    <text evidence="13">Belongs to the protein kinase superfamily.</text>
</comment>
<dbReference type="FunFam" id="3.30.200.20:FF:000178">
    <property type="entry name" value="serine/threonine-protein kinase PBS1-like"/>
    <property type="match status" value="1"/>
</dbReference>
<dbReference type="Pfam" id="PF07714">
    <property type="entry name" value="PK_Tyr_Ser-Thr"/>
    <property type="match status" value="1"/>
</dbReference>
<keyword evidence="2 13" id="KW-0723">Serine/threonine-protein kinase</keyword>
<evidence type="ECO:0000256" key="5">
    <source>
        <dbReference type="ARBA" id="ARBA00022729"/>
    </source>
</evidence>
<evidence type="ECO:0000259" key="14">
    <source>
        <dbReference type="PROSITE" id="PS50011"/>
    </source>
</evidence>
<keyword evidence="9" id="KW-1133">Transmembrane helix</keyword>
<sequence length="331" mass="37461">MPIRYAYSDIKKITNNFSEKLGEGGFGTVYKGKLRSGLFVAVKMLGKSTATGREFINEVATSGRIHHVNVVELLGFCFEGPKRALVYEFMPNGSLEKYIFCDCKEGTEEEIASLSWIKMYDISCKVASGIDYLHRGCDMQILHFDIKPHNILLDKNFNPIISDFGLAKSYAADNSIVTLTAARGTMGYMAPEMFYKNIGGISYKADVYSFGMLLMEMAGRRKNSNPFVDHVSQVHFPSWVYNQFSEGKELEMEDVTEEELKLVKKMIIVALWCIQMKPSERPPMNKVIEMLEGHVEHLVMPPKPFLYTKEDPAEINSSSTQSFLNSLQSEE</sequence>
<dbReference type="FunFam" id="1.10.510.10:FF:000590">
    <property type="entry name" value="PR5-like receptor kinase"/>
    <property type="match status" value="1"/>
</dbReference>
<dbReference type="AlphaFoldDB" id="A0AAF1ARL3"/>
<evidence type="ECO:0000256" key="2">
    <source>
        <dbReference type="ARBA" id="ARBA00022527"/>
    </source>
</evidence>
<dbReference type="GO" id="GO:0005524">
    <property type="term" value="F:ATP binding"/>
    <property type="evidence" value="ECO:0007669"/>
    <property type="project" value="UniProtKB-UniRule"/>
</dbReference>
<dbReference type="PROSITE" id="PS00108">
    <property type="entry name" value="PROTEIN_KINASE_ST"/>
    <property type="match status" value="1"/>
</dbReference>
<keyword evidence="10" id="KW-0472">Membrane</keyword>
<keyword evidence="8 12" id="KW-0067">ATP-binding</keyword>
<keyword evidence="4" id="KW-0812">Transmembrane</keyword>
<feature type="domain" description="Protein kinase" evidence="14">
    <location>
        <begin position="15"/>
        <end position="306"/>
    </location>
</feature>
<evidence type="ECO:0000256" key="1">
    <source>
        <dbReference type="ARBA" id="ARBA00004479"/>
    </source>
</evidence>
<dbReference type="Gene3D" id="3.30.200.20">
    <property type="entry name" value="Phosphorylase Kinase, domain 1"/>
    <property type="match status" value="1"/>
</dbReference>